<evidence type="ECO:0000313" key="6">
    <source>
        <dbReference type="EMBL" id="MTI24180.1"/>
    </source>
</evidence>
<keyword evidence="3" id="KW-0479">Metal-binding</keyword>
<reference evidence="6 7" key="1">
    <citation type="submission" date="2019-02" db="EMBL/GenBank/DDBJ databases">
        <authorList>
            <person name="Goldberg S.R."/>
            <person name="Haltli B.A."/>
            <person name="Correa H."/>
            <person name="Russell K.G."/>
        </authorList>
    </citation>
    <scope>NUCLEOTIDE SEQUENCE [LARGE SCALE GENOMIC DNA]</scope>
    <source>
        <strain evidence="6 7">JCM 16186</strain>
    </source>
</reference>
<protein>
    <submittedName>
        <fullName evidence="6">Iron-sulfur cluster repair di-iron protein</fullName>
    </submittedName>
</protein>
<organism evidence="6 7">
    <name type="scientific">Fulvivirga kasyanovii</name>
    <dbReference type="NCBI Taxonomy" id="396812"/>
    <lineage>
        <taxon>Bacteria</taxon>
        <taxon>Pseudomonadati</taxon>
        <taxon>Bacteroidota</taxon>
        <taxon>Cytophagia</taxon>
        <taxon>Cytophagales</taxon>
        <taxon>Fulvivirgaceae</taxon>
        <taxon>Fulvivirga</taxon>
    </lineage>
</organism>
<dbReference type="PANTHER" id="PTHR36438">
    <property type="entry name" value="IRON-SULFUR CLUSTER REPAIR PROTEIN YTFE"/>
    <property type="match status" value="1"/>
</dbReference>
<keyword evidence="2" id="KW-0963">Cytoplasm</keyword>
<dbReference type="NCBIfam" id="TIGR03652">
    <property type="entry name" value="FeS_repair_RIC"/>
    <property type="match status" value="1"/>
</dbReference>
<proteinExistence type="predicted"/>
<gene>
    <name evidence="6" type="primary">ric</name>
    <name evidence="6" type="ORF">E1163_04395</name>
</gene>
<feature type="domain" description="Hemerythrin-like" evidence="5">
    <location>
        <begin position="85"/>
        <end position="232"/>
    </location>
</feature>
<keyword evidence="7" id="KW-1185">Reference proteome</keyword>
<dbReference type="RefSeq" id="WP_155169917.1">
    <property type="nucleotide sequence ID" value="NZ_BAAAFL010000012.1"/>
</dbReference>
<evidence type="ECO:0000256" key="3">
    <source>
        <dbReference type="ARBA" id="ARBA00022723"/>
    </source>
</evidence>
<comment type="subcellular location">
    <subcellularLocation>
        <location evidence="1">Cytoplasm</location>
    </subcellularLocation>
</comment>
<evidence type="ECO:0000256" key="2">
    <source>
        <dbReference type="ARBA" id="ARBA00022490"/>
    </source>
</evidence>
<sequence length="252" mass="29486">MKLSKDTPIGELVAANYRTATVFKKHKIDFCCQGGRTIREAVEQKEIDINLLLKELDEAIQIKDTSANNYQSWPLGLLADYIEKVHHRYVEKRTQEIVPFLNKLCRVHGDRHPELHEITDLFTKSAGDLAQHMKKEELILFPFIHKMVRTQNLREKLHPPHFKTIENPIAMMMHEHDAEGERFRKIAELSNNYNPPADACNTYRVTFALLKEFEDDLHLHIHLENNILFPRAMDMENNIEKAQPEGTDRRDN</sequence>
<evidence type="ECO:0000313" key="7">
    <source>
        <dbReference type="Proteomes" id="UP000798808"/>
    </source>
</evidence>
<dbReference type="Pfam" id="PF01814">
    <property type="entry name" value="Hemerythrin"/>
    <property type="match status" value="1"/>
</dbReference>
<dbReference type="PANTHER" id="PTHR36438:SF1">
    <property type="entry name" value="IRON-SULFUR CLUSTER REPAIR PROTEIN YTFE"/>
    <property type="match status" value="1"/>
</dbReference>
<evidence type="ECO:0000259" key="5">
    <source>
        <dbReference type="Pfam" id="PF01814"/>
    </source>
</evidence>
<keyword evidence="4" id="KW-0408">Iron</keyword>
<dbReference type="Gene3D" id="1.20.120.520">
    <property type="entry name" value="nmb1532 protein domain like"/>
    <property type="match status" value="1"/>
</dbReference>
<dbReference type="InterPro" id="IPR038062">
    <property type="entry name" value="ScdA-like_N_sf"/>
</dbReference>
<dbReference type="InterPro" id="IPR012312">
    <property type="entry name" value="Hemerythrin-like"/>
</dbReference>
<accession>A0ABW9RMN4</accession>
<name>A0ABW9RMN4_9BACT</name>
<dbReference type="InterPro" id="IPR019903">
    <property type="entry name" value="RIC_family"/>
</dbReference>
<dbReference type="Pfam" id="PF04405">
    <property type="entry name" value="ScdA_N"/>
    <property type="match status" value="1"/>
</dbReference>
<evidence type="ECO:0000256" key="1">
    <source>
        <dbReference type="ARBA" id="ARBA00004496"/>
    </source>
</evidence>
<dbReference type="EMBL" id="SMLW01000377">
    <property type="protein sequence ID" value="MTI24180.1"/>
    <property type="molecule type" value="Genomic_DNA"/>
</dbReference>
<evidence type="ECO:0000256" key="4">
    <source>
        <dbReference type="ARBA" id="ARBA00023004"/>
    </source>
</evidence>
<dbReference type="Gene3D" id="1.10.3910.10">
    <property type="entry name" value="SP0561-like"/>
    <property type="match status" value="1"/>
</dbReference>
<comment type="caution">
    <text evidence="6">The sequence shown here is derived from an EMBL/GenBank/DDBJ whole genome shotgun (WGS) entry which is preliminary data.</text>
</comment>
<dbReference type="Proteomes" id="UP000798808">
    <property type="component" value="Unassembled WGS sequence"/>
</dbReference>